<keyword evidence="1" id="KW-0812">Transmembrane</keyword>
<organism evidence="2 3">
    <name type="scientific">Comamonas terrae</name>
    <dbReference type="NCBI Taxonomy" id="673548"/>
    <lineage>
        <taxon>Bacteria</taxon>
        <taxon>Pseudomonadati</taxon>
        <taxon>Pseudomonadota</taxon>
        <taxon>Betaproteobacteria</taxon>
        <taxon>Burkholderiales</taxon>
        <taxon>Comamonadaceae</taxon>
        <taxon>Comamonas</taxon>
    </lineage>
</organism>
<keyword evidence="3" id="KW-1185">Reference proteome</keyword>
<evidence type="ECO:0000313" key="2">
    <source>
        <dbReference type="EMBL" id="MFD2756399.1"/>
    </source>
</evidence>
<keyword evidence="1" id="KW-0472">Membrane</keyword>
<proteinExistence type="predicted"/>
<sequence>MSNTAENIAVVGGKAATYGGAAGAVVSGLSISEWGVVGGLLIAVLGWVCTQYWSWRRDQREERESAARLEMKFGAHWEDRCDG</sequence>
<dbReference type="Proteomes" id="UP001597463">
    <property type="component" value="Unassembled WGS sequence"/>
</dbReference>
<evidence type="ECO:0000313" key="3">
    <source>
        <dbReference type="Proteomes" id="UP001597463"/>
    </source>
</evidence>
<evidence type="ECO:0000256" key="1">
    <source>
        <dbReference type="SAM" id="Phobius"/>
    </source>
</evidence>
<comment type="caution">
    <text evidence="2">The sequence shown here is derived from an EMBL/GenBank/DDBJ whole genome shotgun (WGS) entry which is preliminary data.</text>
</comment>
<dbReference type="RefSeq" id="WP_066471917.1">
    <property type="nucleotide sequence ID" value="NZ_BCNT01000001.1"/>
</dbReference>
<dbReference type="EMBL" id="JBHUMV010000011">
    <property type="protein sequence ID" value="MFD2756399.1"/>
    <property type="molecule type" value="Genomic_DNA"/>
</dbReference>
<feature type="transmembrane region" description="Helical" evidence="1">
    <location>
        <begin position="34"/>
        <end position="55"/>
    </location>
</feature>
<keyword evidence="1" id="KW-1133">Transmembrane helix</keyword>
<name>A0ABW5UU30_9BURK</name>
<accession>A0ABW5UU30</accession>
<protein>
    <submittedName>
        <fullName evidence="2">Holin</fullName>
    </submittedName>
</protein>
<gene>
    <name evidence="2" type="ORF">ACFSW6_20180</name>
</gene>
<reference evidence="3" key="1">
    <citation type="journal article" date="2019" name="Int. J. Syst. Evol. Microbiol.">
        <title>The Global Catalogue of Microorganisms (GCM) 10K type strain sequencing project: providing services to taxonomists for standard genome sequencing and annotation.</title>
        <authorList>
            <consortium name="The Broad Institute Genomics Platform"/>
            <consortium name="The Broad Institute Genome Sequencing Center for Infectious Disease"/>
            <person name="Wu L."/>
            <person name="Ma J."/>
        </authorList>
    </citation>
    <scope>NUCLEOTIDE SEQUENCE [LARGE SCALE GENOMIC DNA]</scope>
    <source>
        <strain evidence="3">TISTR 1906</strain>
    </source>
</reference>